<sequence length="77" mass="8422">MIHTDMLEVVQINPKIILIIQILIGLIIIIAPIIITGSMYDVTKSMGDLLVAEFVIRTLSLVTGLLVISNSLKGYSK</sequence>
<keyword evidence="1" id="KW-0472">Membrane</keyword>
<name>A0A090YA46_9BACI</name>
<dbReference type="AlphaFoldDB" id="A0A090YA46"/>
<dbReference type="Proteomes" id="UP000029389">
    <property type="component" value="Unassembled WGS sequence"/>
</dbReference>
<evidence type="ECO:0000313" key="4">
    <source>
        <dbReference type="Proteomes" id="UP000029389"/>
    </source>
</evidence>
<protein>
    <submittedName>
        <fullName evidence="2">Putative membrane protein</fullName>
    </submittedName>
</protein>
<evidence type="ECO:0000256" key="1">
    <source>
        <dbReference type="SAM" id="Phobius"/>
    </source>
</evidence>
<feature type="transmembrane region" description="Helical" evidence="1">
    <location>
        <begin position="49"/>
        <end position="68"/>
    </location>
</feature>
<comment type="caution">
    <text evidence="2">The sequence shown here is derived from an EMBL/GenBank/DDBJ whole genome shotgun (WGS) entry which is preliminary data.</text>
</comment>
<keyword evidence="1" id="KW-1133">Transmembrane helix</keyword>
<evidence type="ECO:0000313" key="2">
    <source>
        <dbReference type="EMBL" id="KFM95623.1"/>
    </source>
</evidence>
<evidence type="ECO:0000313" key="3">
    <source>
        <dbReference type="EMBL" id="RFT64339.1"/>
    </source>
</evidence>
<dbReference type="Proteomes" id="UP000264294">
    <property type="component" value="Unassembled WGS sequence"/>
</dbReference>
<accession>A0A090YA46</accession>
<proteinExistence type="predicted"/>
<reference evidence="2 4" key="1">
    <citation type="submission" date="2014-04" db="EMBL/GenBank/DDBJ databases">
        <authorList>
            <person name="Bishop-Lilly K.A."/>
            <person name="Broomall S.M."/>
            <person name="Chain P.S."/>
            <person name="Chertkov O."/>
            <person name="Coyne S.R."/>
            <person name="Daligault H.E."/>
            <person name="Davenport K.W."/>
            <person name="Erkkila T."/>
            <person name="Frey K.G."/>
            <person name="Gibbons H.S."/>
            <person name="Gu W."/>
            <person name="Jaissle J."/>
            <person name="Johnson S.L."/>
            <person name="Koroleva G.I."/>
            <person name="Ladner J.T."/>
            <person name="Lo C.-C."/>
            <person name="Minogue T.D."/>
            <person name="Munk C."/>
            <person name="Palacios G.F."/>
            <person name="Redden C.L."/>
            <person name="Rosenzweig C.N."/>
            <person name="Scholz M.B."/>
            <person name="Teshima H."/>
            <person name="Xu Y."/>
        </authorList>
    </citation>
    <scope>NUCLEOTIDE SEQUENCE [LARGE SCALE GENOMIC DNA]</scope>
    <source>
        <strain evidence="2 4">BHP</strain>
    </source>
</reference>
<organism evidence="2 4">
    <name type="scientific">Bacillus clarus</name>
    <dbReference type="NCBI Taxonomy" id="2338372"/>
    <lineage>
        <taxon>Bacteria</taxon>
        <taxon>Bacillati</taxon>
        <taxon>Bacillota</taxon>
        <taxon>Bacilli</taxon>
        <taxon>Bacillales</taxon>
        <taxon>Bacillaceae</taxon>
        <taxon>Bacillus</taxon>
        <taxon>Bacillus cereus group</taxon>
    </lineage>
</organism>
<keyword evidence="1" id="KW-0812">Transmembrane</keyword>
<dbReference type="EMBL" id="QVOD01000037">
    <property type="protein sequence ID" value="RFT64339.1"/>
    <property type="molecule type" value="Genomic_DNA"/>
</dbReference>
<gene>
    <name evidence="3" type="ORF">D0U04_22515</name>
    <name evidence="2" type="ORF">DJ93_5530</name>
</gene>
<evidence type="ECO:0000313" key="5">
    <source>
        <dbReference type="Proteomes" id="UP000264294"/>
    </source>
</evidence>
<reference evidence="3 5" key="2">
    <citation type="submission" date="2018-08" db="EMBL/GenBank/DDBJ databases">
        <title>Bacillus clarus sp. nov. strain PS00077A.</title>
        <authorList>
            <person name="Mendez Acevedo M."/>
            <person name="Carroll L."/>
            <person name="Mukherjee M."/>
            <person name="Wiedmann M."/>
            <person name="Kovac J."/>
        </authorList>
    </citation>
    <scope>NUCLEOTIDE SEQUENCE [LARGE SCALE GENOMIC DNA]</scope>
    <source>
        <strain evidence="3 5">PS00077A</strain>
    </source>
</reference>
<feature type="transmembrane region" description="Helical" evidence="1">
    <location>
        <begin position="16"/>
        <end position="37"/>
    </location>
</feature>
<dbReference type="EMBL" id="JMQC01000009">
    <property type="protein sequence ID" value="KFM95623.1"/>
    <property type="molecule type" value="Genomic_DNA"/>
</dbReference>
<keyword evidence="5" id="KW-1185">Reference proteome</keyword>